<feature type="compositionally biased region" description="Basic and acidic residues" evidence="1">
    <location>
        <begin position="224"/>
        <end position="235"/>
    </location>
</feature>
<protein>
    <recommendedName>
        <fullName evidence="4">FMN-binding protein</fullName>
    </recommendedName>
</protein>
<dbReference type="Gene3D" id="3.90.1010.20">
    <property type="match status" value="2"/>
</dbReference>
<accession>A0ABT7UJS9</accession>
<feature type="region of interest" description="Disordered" evidence="1">
    <location>
        <begin position="218"/>
        <end position="237"/>
    </location>
</feature>
<reference evidence="3" key="1">
    <citation type="submission" date="2023-06" db="EMBL/GenBank/DDBJ databases">
        <title>Identification and characterization of horizontal gene transfer across gut microbiota members of farm animals based on homology search.</title>
        <authorList>
            <person name="Zeman M."/>
            <person name="Kubasova T."/>
            <person name="Jahodarova E."/>
            <person name="Nykrynova M."/>
            <person name="Rychlik I."/>
        </authorList>
    </citation>
    <scope>NUCLEOTIDE SEQUENCE [LARGE SCALE GENOMIC DNA]</scope>
    <source>
        <strain evidence="3">ET341</strain>
    </source>
</reference>
<evidence type="ECO:0000256" key="1">
    <source>
        <dbReference type="SAM" id="MobiDB-lite"/>
    </source>
</evidence>
<evidence type="ECO:0008006" key="4">
    <source>
        <dbReference type="Google" id="ProtNLM"/>
    </source>
</evidence>
<dbReference type="EMBL" id="JAUDCK010000014">
    <property type="protein sequence ID" value="MDM8195750.1"/>
    <property type="molecule type" value="Genomic_DNA"/>
</dbReference>
<dbReference type="PROSITE" id="PS51257">
    <property type="entry name" value="PROKAR_LIPOPROTEIN"/>
    <property type="match status" value="1"/>
</dbReference>
<reference evidence="2 3" key="2">
    <citation type="submission" date="2023-06" db="EMBL/GenBank/DDBJ databases">
        <authorList>
            <person name="Zeman M."/>
            <person name="Kubasova T."/>
            <person name="Jahodarova E."/>
            <person name="Nykrynova M."/>
            <person name="Rychlik I."/>
        </authorList>
    </citation>
    <scope>NUCLEOTIDE SEQUENCE [LARGE SCALE GENOMIC DNA]</scope>
    <source>
        <strain evidence="2 3">ET341</strain>
    </source>
</reference>
<gene>
    <name evidence="2" type="ORF">QUV98_05405</name>
</gene>
<dbReference type="RefSeq" id="WP_129737488.1">
    <property type="nucleotide sequence ID" value="NZ_JAUDCK010000014.1"/>
</dbReference>
<evidence type="ECO:0000313" key="3">
    <source>
        <dbReference type="Proteomes" id="UP001529275"/>
    </source>
</evidence>
<comment type="caution">
    <text evidence="2">The sequence shown here is derived from an EMBL/GenBank/DDBJ whole genome shotgun (WGS) entry which is preliminary data.</text>
</comment>
<proteinExistence type="predicted"/>
<sequence>MNKLLKVLAASALVATVLVGCGKKGESTGGAAEGAKYAKAGFGMIIEPGDTTSTTMATVGLDAEGKINYIDVDVIQTPNGKDETKTKKELKEDYGMKSTSAQMGKIEGGAEWYQQIAKFEEFCKGKTLDEVAAIETEQRDEEHTSVPKSGSDLATGCTMDIGAFKEAVAKAGQNMTEVNAAKIGSGEVVSWDGEQKNTTTAAVALDADGKAVWAYVDVSQNPNGKDESKSKKELQSDYGMKSTSAQIGNIEGGAEWYEQAATFEKYVVGKTADEVAATETEKRDEEHTSVPKSGSDLAAGCTMDIGAFLEAVAEAFANAQ</sequence>
<evidence type="ECO:0000313" key="2">
    <source>
        <dbReference type="EMBL" id="MDM8195750.1"/>
    </source>
</evidence>
<organism evidence="2 3">
    <name type="scientific">Massilimicrobiota timonensis</name>
    <dbReference type="NCBI Taxonomy" id="1776392"/>
    <lineage>
        <taxon>Bacteria</taxon>
        <taxon>Bacillati</taxon>
        <taxon>Bacillota</taxon>
        <taxon>Erysipelotrichia</taxon>
        <taxon>Erysipelotrichales</taxon>
        <taxon>Erysipelotrichaceae</taxon>
        <taxon>Massilimicrobiota</taxon>
    </lineage>
</organism>
<dbReference type="Proteomes" id="UP001529275">
    <property type="component" value="Unassembled WGS sequence"/>
</dbReference>
<name>A0ABT7UJS9_9FIRM</name>
<keyword evidence="3" id="KW-1185">Reference proteome</keyword>